<comment type="caution">
    <text evidence="1">The sequence shown here is derived from an EMBL/GenBank/DDBJ whole genome shotgun (WGS) entry which is preliminary data.</text>
</comment>
<gene>
    <name evidence="1" type="ORF">EVA92_01745</name>
</gene>
<dbReference type="InterPro" id="IPR032710">
    <property type="entry name" value="NTF2-like_dom_sf"/>
</dbReference>
<dbReference type="AlphaFoldDB" id="A0A520N0E3"/>
<dbReference type="EMBL" id="SHBE01000002">
    <property type="protein sequence ID" value="RZO26896.1"/>
    <property type="molecule type" value="Genomic_DNA"/>
</dbReference>
<dbReference type="Gene3D" id="3.10.450.50">
    <property type="match status" value="1"/>
</dbReference>
<protein>
    <submittedName>
        <fullName evidence="1">Nuclear transport factor 2 family protein</fullName>
    </submittedName>
</protein>
<dbReference type="Proteomes" id="UP000315825">
    <property type="component" value="Unassembled WGS sequence"/>
</dbReference>
<proteinExistence type="predicted"/>
<reference evidence="1 2" key="1">
    <citation type="submission" date="2019-02" db="EMBL/GenBank/DDBJ databases">
        <title>Prokaryotic population dynamics and viral predation in marine succession experiment using metagenomics: the confinement effect.</title>
        <authorList>
            <person name="Haro-Moreno J.M."/>
            <person name="Rodriguez-Valera F."/>
            <person name="Lopez-Perez M."/>
        </authorList>
    </citation>
    <scope>NUCLEOTIDE SEQUENCE [LARGE SCALE GENOMIC DNA]</scope>
    <source>
        <strain evidence="1">MED-G159</strain>
    </source>
</reference>
<dbReference type="SUPFAM" id="SSF54427">
    <property type="entry name" value="NTF2-like"/>
    <property type="match status" value="1"/>
</dbReference>
<evidence type="ECO:0000313" key="1">
    <source>
        <dbReference type="EMBL" id="RZO26896.1"/>
    </source>
</evidence>
<organism evidence="1 2">
    <name type="scientific">SAR86 cluster bacterium</name>
    <dbReference type="NCBI Taxonomy" id="2030880"/>
    <lineage>
        <taxon>Bacteria</taxon>
        <taxon>Pseudomonadati</taxon>
        <taxon>Pseudomonadota</taxon>
        <taxon>Gammaproteobacteria</taxon>
        <taxon>SAR86 cluster</taxon>
    </lineage>
</organism>
<evidence type="ECO:0000313" key="2">
    <source>
        <dbReference type="Proteomes" id="UP000315825"/>
    </source>
</evidence>
<sequence length="136" mass="16157">MNMQKTTDPVINWHKSLKDADYNLLYNTLDDGFTFFSPVVHRPKDKHMGFLYLIAASKAFLGAENFQYVREIKNDNNAMLEFNCEIDGIQVNGIDTFQWNDEMKFTEMKVYLRPQKSLFVIQQEMEKHLKNPLIWR</sequence>
<accession>A0A520N0E3</accession>
<name>A0A520N0E3_9GAMM</name>